<accession>A0A1M6FCN9</accession>
<dbReference type="Gene3D" id="3.60.10.10">
    <property type="entry name" value="Endonuclease/exonuclease/phosphatase"/>
    <property type="match status" value="1"/>
</dbReference>
<dbReference type="PANTHER" id="PTHR15822">
    <property type="entry name" value="TRAF AND TNF RECEPTOR-ASSOCIATED PROTEIN"/>
    <property type="match status" value="1"/>
</dbReference>
<protein>
    <submittedName>
        <fullName evidence="10">Endonuclease/Exonuclease/phosphatase family protein</fullName>
    </submittedName>
</protein>
<dbReference type="GO" id="GO:0004519">
    <property type="term" value="F:endonuclease activity"/>
    <property type="evidence" value="ECO:0007669"/>
    <property type="project" value="UniProtKB-KW"/>
</dbReference>
<organism evidence="10 11">
    <name type="scientific">Arenibacter nanhaiticus</name>
    <dbReference type="NCBI Taxonomy" id="558155"/>
    <lineage>
        <taxon>Bacteria</taxon>
        <taxon>Pseudomonadati</taxon>
        <taxon>Bacteroidota</taxon>
        <taxon>Flavobacteriia</taxon>
        <taxon>Flavobacteriales</taxon>
        <taxon>Flavobacteriaceae</taxon>
        <taxon>Arenibacter</taxon>
    </lineage>
</organism>
<keyword evidence="10" id="KW-0255">Endonuclease</keyword>
<evidence type="ECO:0000256" key="6">
    <source>
        <dbReference type="ARBA" id="ARBA00022801"/>
    </source>
</evidence>
<keyword evidence="5" id="KW-0227">DNA damage</keyword>
<dbReference type="GO" id="GO:0004527">
    <property type="term" value="F:exonuclease activity"/>
    <property type="evidence" value="ECO:0007669"/>
    <property type="project" value="UniProtKB-KW"/>
</dbReference>
<sequence>MISRFILLLFVLTVTVKGIGQENLRVLTFNIWDPADIPFWEKHAHGYPVDQLIHYLTEDNADVLLLQEVSLEKPPHQQSYEIIKKHLSSKGYLYSAFYKPNGTTGYAPNSDNSGYPLAVFSRFPIEETFATQETKEKKMSKGVLGIKIRVKAKSLYIFNTHLSIGNHTTDDEISKVALPFINKVTGDDMVIFAGDFNSPPASEYPNTSKRIGDYTYSSQTTQFLLDAHFNDAWAILPKGNKKGNGISCPGQDDYIKRVDQIYFRGKGLKPTLAFAKHNLWDTINLVDHNGVVVNFVLD</sequence>
<name>A0A1M6FCN9_9FLAO</name>
<evidence type="ECO:0000313" key="10">
    <source>
        <dbReference type="EMBL" id="SHI95406.1"/>
    </source>
</evidence>
<evidence type="ECO:0000256" key="1">
    <source>
        <dbReference type="ARBA" id="ARBA00001936"/>
    </source>
</evidence>
<evidence type="ECO:0000256" key="8">
    <source>
        <dbReference type="ARBA" id="ARBA00023204"/>
    </source>
</evidence>
<keyword evidence="6" id="KW-0378">Hydrolase</keyword>
<dbReference type="STRING" id="558155.SAMN04487911_10880"/>
<reference evidence="11" key="1">
    <citation type="submission" date="2016-11" db="EMBL/GenBank/DDBJ databases">
        <authorList>
            <person name="Varghese N."/>
            <person name="Submissions S."/>
        </authorList>
    </citation>
    <scope>NUCLEOTIDE SEQUENCE [LARGE SCALE GENOMIC DNA]</scope>
    <source>
        <strain evidence="11">CGMCC 1.8863</strain>
    </source>
</reference>
<keyword evidence="7" id="KW-0460">Magnesium</keyword>
<dbReference type="EMBL" id="FQYX01000008">
    <property type="protein sequence ID" value="SHI95406.1"/>
    <property type="molecule type" value="Genomic_DNA"/>
</dbReference>
<evidence type="ECO:0000256" key="4">
    <source>
        <dbReference type="ARBA" id="ARBA00022723"/>
    </source>
</evidence>
<evidence type="ECO:0000256" key="7">
    <source>
        <dbReference type="ARBA" id="ARBA00022842"/>
    </source>
</evidence>
<evidence type="ECO:0000256" key="5">
    <source>
        <dbReference type="ARBA" id="ARBA00022763"/>
    </source>
</evidence>
<gene>
    <name evidence="10" type="ORF">SAMN04487911_10880</name>
</gene>
<evidence type="ECO:0000259" key="9">
    <source>
        <dbReference type="Pfam" id="PF03372"/>
    </source>
</evidence>
<keyword evidence="10" id="KW-0269">Exonuclease</keyword>
<dbReference type="SUPFAM" id="SSF56219">
    <property type="entry name" value="DNase I-like"/>
    <property type="match status" value="1"/>
</dbReference>
<dbReference type="RefSeq" id="WP_178338854.1">
    <property type="nucleotide sequence ID" value="NZ_FQYX01000008.1"/>
</dbReference>
<keyword evidence="8" id="KW-0234">DNA repair</keyword>
<dbReference type="InterPro" id="IPR051547">
    <property type="entry name" value="TDP2-like"/>
</dbReference>
<comment type="cofactor">
    <cofactor evidence="2">
        <name>Mg(2+)</name>
        <dbReference type="ChEBI" id="CHEBI:18420"/>
    </cofactor>
</comment>
<dbReference type="InterPro" id="IPR036691">
    <property type="entry name" value="Endo/exonu/phosph_ase_sf"/>
</dbReference>
<dbReference type="GO" id="GO:0006281">
    <property type="term" value="P:DNA repair"/>
    <property type="evidence" value="ECO:0007669"/>
    <property type="project" value="UniProtKB-KW"/>
</dbReference>
<keyword evidence="4" id="KW-0479">Metal-binding</keyword>
<dbReference type="Proteomes" id="UP000184231">
    <property type="component" value="Unassembled WGS sequence"/>
</dbReference>
<feature type="domain" description="Endonuclease/exonuclease/phosphatase" evidence="9">
    <location>
        <begin position="28"/>
        <end position="267"/>
    </location>
</feature>
<evidence type="ECO:0000256" key="3">
    <source>
        <dbReference type="ARBA" id="ARBA00022722"/>
    </source>
</evidence>
<keyword evidence="11" id="KW-1185">Reference proteome</keyword>
<keyword evidence="3" id="KW-0540">Nuclease</keyword>
<dbReference type="AlphaFoldDB" id="A0A1M6FCN9"/>
<evidence type="ECO:0000256" key="2">
    <source>
        <dbReference type="ARBA" id="ARBA00001946"/>
    </source>
</evidence>
<evidence type="ECO:0000313" key="11">
    <source>
        <dbReference type="Proteomes" id="UP000184231"/>
    </source>
</evidence>
<dbReference type="Pfam" id="PF03372">
    <property type="entry name" value="Exo_endo_phos"/>
    <property type="match status" value="1"/>
</dbReference>
<proteinExistence type="predicted"/>
<dbReference type="GO" id="GO:0046872">
    <property type="term" value="F:metal ion binding"/>
    <property type="evidence" value="ECO:0007669"/>
    <property type="project" value="UniProtKB-KW"/>
</dbReference>
<dbReference type="InterPro" id="IPR005135">
    <property type="entry name" value="Endo/exonuclease/phosphatase"/>
</dbReference>
<dbReference type="PANTHER" id="PTHR15822:SF4">
    <property type="entry name" value="TYROSYL-DNA PHOSPHODIESTERASE 2"/>
    <property type="match status" value="1"/>
</dbReference>
<comment type="cofactor">
    <cofactor evidence="1">
        <name>Mn(2+)</name>
        <dbReference type="ChEBI" id="CHEBI:29035"/>
    </cofactor>
</comment>